<keyword evidence="4 11" id="KW-0347">Helicase</keyword>
<dbReference type="Gene3D" id="1.10.10.160">
    <property type="match status" value="1"/>
</dbReference>
<sequence>MAVGVAASDSYLENLNEAQQRAVMFDHKKALQIIAGPGTGKTKVLTARFAYLVLQKGIQAEDIVMTTFTRKAAEEMKERLLPVLVSHGISPHGLKIGTFHSICWKLLKEKGFLIGREKIERATTEKIKSVLEEIIVEMPDQIRDYATTKSYRNSVSLCRIKNNQWQVHPDMILKRISELKADAMTPEKYGQQAVFDEALLHFYQQYQAKLSKENLIDFDDVMLYSFELLSKHRVWKNIKHVLVDEFQDTNLLQINLIFQLARGSHHSCEGVTVVGDPDQGIYGFRSALSHNFQTMIELCPIQYDQIVLTENYRSAQSILDISETVIKQQKNGRDNREPLRAQFVTDSKPVFMSFPSNEIEAYTIAKEILYLKAIPELFQYKDFAILVRLKKSLRAFENALIAHKIPYVIQKGYTFWELKECKAIIRYMSMICNDDDWESLKRTINYPSRGVGDTTIGKIAAALEKVRAEEKTQTAFGFLQNIARGNVQLNLNSSSLIGIKEYVKTIEQLRKIFSVINSDASKETLADSFEKIYTLSGLKSQYAPNNESEMDLEGKESGKEIHRHRNIINVKNYFSTFKIPAAEDGKSRDVVPLIEFCREFVSFTDLYTFKEDNDSNDHNDSKEDHLSKDAVVLSTIHASKGLEWPVVFVPQCVEGLLPSYYKDVNEMQSIDEESDEEIQSLAVGNDGNESQDEGAENAITSSPSKKKTRTTFSEERRMFFVALTRAKYFLYITTVEKEATIFKSRFLKNEVIELCDETLTCFESIEQLFKLYYTMKVKIPNQDRISYEQLIQDYNNYGSNNRQLIFWKDKKYSHVDLPNTTENTVGIATKKNEVKSSLPYSALPRVNRKRQTKEQTEPLRRPADIIVNQNNTTDRFVADNPNSAGIVPSLSPTKTRLTREETRELDVLLSDNEFLPEAPIKSEVDYTAAEILHNKEETVVDNRPILTSARILASAIKQELSQSLPSVDLSSTESQASNIKEEDSVSHFKGKVPKNPREQSKNSKTSSASSSQNKAKKTPRTGSVKKKSKKSNTTKVKLEHKPTNDILFRLERAKQRKEEWDGEIIDLRSSQ</sequence>
<dbReference type="EMBL" id="CP015056">
    <property type="protein sequence ID" value="QGN15174.1"/>
    <property type="molecule type" value="Genomic_DNA"/>
</dbReference>
<keyword evidence="16" id="KW-1185">Reference proteome</keyword>
<organism evidence="15 16">
    <name type="scientific">Kluyveromyces marxianus</name>
    <name type="common">Yeast</name>
    <name type="synonym">Candida kefyr</name>
    <dbReference type="NCBI Taxonomy" id="4911"/>
    <lineage>
        <taxon>Eukaryota</taxon>
        <taxon>Fungi</taxon>
        <taxon>Dikarya</taxon>
        <taxon>Ascomycota</taxon>
        <taxon>Saccharomycotina</taxon>
        <taxon>Saccharomycetes</taxon>
        <taxon>Saccharomycetales</taxon>
        <taxon>Saccharomycetaceae</taxon>
        <taxon>Kluyveromyces</taxon>
    </lineage>
</organism>
<keyword evidence="5 11" id="KW-0067">ATP-binding</keyword>
<feature type="domain" description="UvrD-like helicase ATP-binding" evidence="13">
    <location>
        <begin position="14"/>
        <end position="315"/>
    </location>
</feature>
<dbReference type="InterPro" id="IPR027417">
    <property type="entry name" value="P-loop_NTPase"/>
</dbReference>
<evidence type="ECO:0000256" key="9">
    <source>
        <dbReference type="ARBA" id="ARBA00034808"/>
    </source>
</evidence>
<protein>
    <recommendedName>
        <fullName evidence="9">DNA 3'-5' helicase</fullName>
        <ecNumber evidence="9">5.6.2.4</ecNumber>
    </recommendedName>
</protein>
<dbReference type="GO" id="GO:0004386">
    <property type="term" value="F:helicase activity"/>
    <property type="evidence" value="ECO:0007669"/>
    <property type="project" value="UniProtKB-KW"/>
</dbReference>
<dbReference type="Pfam" id="PF00580">
    <property type="entry name" value="UvrD-helicase"/>
    <property type="match status" value="1"/>
</dbReference>
<dbReference type="InterPro" id="IPR014017">
    <property type="entry name" value="DNA_helicase_UvrD-like_C"/>
</dbReference>
<dbReference type="Proteomes" id="UP000422736">
    <property type="component" value="Chromosome 3"/>
</dbReference>
<evidence type="ECO:0000256" key="8">
    <source>
        <dbReference type="ARBA" id="ARBA00034617"/>
    </source>
</evidence>
<dbReference type="PROSITE" id="PS51217">
    <property type="entry name" value="UVRD_HELICASE_CTER"/>
    <property type="match status" value="1"/>
</dbReference>
<dbReference type="Gene3D" id="3.40.50.300">
    <property type="entry name" value="P-loop containing nucleotide triphosphate hydrolases"/>
    <property type="match status" value="2"/>
</dbReference>
<keyword evidence="2 11" id="KW-0547">Nucleotide-binding</keyword>
<gene>
    <name evidence="15" type="primary">SRS2</name>
    <name evidence="15" type="ORF">FIM1_1862</name>
</gene>
<feature type="compositionally biased region" description="Basic residues" evidence="12">
    <location>
        <begin position="1014"/>
        <end position="1032"/>
    </location>
</feature>
<evidence type="ECO:0000256" key="10">
    <source>
        <dbReference type="ARBA" id="ARBA00048988"/>
    </source>
</evidence>
<evidence type="ECO:0000256" key="6">
    <source>
        <dbReference type="ARBA" id="ARBA00023125"/>
    </source>
</evidence>
<evidence type="ECO:0000313" key="15">
    <source>
        <dbReference type="EMBL" id="QGN15174.1"/>
    </source>
</evidence>
<comment type="catalytic activity">
    <reaction evidence="8">
        <text>Couples ATP hydrolysis with the unwinding of duplex DNA by translocating in the 3'-5' direction.</text>
        <dbReference type="EC" id="5.6.2.4"/>
    </reaction>
</comment>
<dbReference type="Gene3D" id="1.10.486.10">
    <property type="entry name" value="PCRA, domain 4"/>
    <property type="match status" value="1"/>
</dbReference>
<proteinExistence type="inferred from homology"/>
<dbReference type="PANTHER" id="PTHR11070:SF2">
    <property type="entry name" value="ATP-DEPENDENT DNA HELICASE SRS2"/>
    <property type="match status" value="1"/>
</dbReference>
<evidence type="ECO:0000256" key="4">
    <source>
        <dbReference type="ARBA" id="ARBA00022806"/>
    </source>
</evidence>
<reference evidence="15 16" key="1">
    <citation type="submission" date="2016-03" db="EMBL/GenBank/DDBJ databases">
        <title>How can Kluyveromyces marxianus grow so fast - potential evolutionary course in Saccharomyces Complex revealed by comparative genomics.</title>
        <authorList>
            <person name="Mo W."/>
            <person name="Lu W."/>
            <person name="Yang X."/>
            <person name="Qi J."/>
            <person name="Lv H."/>
        </authorList>
    </citation>
    <scope>NUCLEOTIDE SEQUENCE [LARGE SCALE GENOMIC DNA]</scope>
    <source>
        <strain evidence="15 16">FIM1</strain>
    </source>
</reference>
<feature type="region of interest" description="Disordered" evidence="12">
    <location>
        <begin position="684"/>
        <end position="709"/>
    </location>
</feature>
<feature type="compositionally biased region" description="Low complexity" evidence="12">
    <location>
        <begin position="1002"/>
        <end position="1013"/>
    </location>
</feature>
<keyword evidence="3 11" id="KW-0378">Hydrolase</keyword>
<dbReference type="EC" id="5.6.2.4" evidence="9"/>
<feature type="region of interest" description="Disordered" evidence="12">
    <location>
        <begin position="962"/>
        <end position="1045"/>
    </location>
</feature>
<dbReference type="SUPFAM" id="SSF52540">
    <property type="entry name" value="P-loop containing nucleoside triphosphate hydrolases"/>
    <property type="match status" value="1"/>
</dbReference>
<evidence type="ECO:0000256" key="2">
    <source>
        <dbReference type="ARBA" id="ARBA00022741"/>
    </source>
</evidence>
<keyword evidence="6" id="KW-0238">DNA-binding</keyword>
<reference evidence="15 16" key="2">
    <citation type="submission" date="2019-11" db="EMBL/GenBank/DDBJ databases">
        <authorList>
            <person name="Lu H."/>
        </authorList>
    </citation>
    <scope>NUCLEOTIDE SEQUENCE [LARGE SCALE GENOMIC DNA]</scope>
    <source>
        <strain evidence="15 16">FIM1</strain>
    </source>
</reference>
<dbReference type="PANTHER" id="PTHR11070">
    <property type="entry name" value="UVRD / RECB / PCRA DNA HELICASE FAMILY MEMBER"/>
    <property type="match status" value="1"/>
</dbReference>
<evidence type="ECO:0000259" key="14">
    <source>
        <dbReference type="PROSITE" id="PS51217"/>
    </source>
</evidence>
<dbReference type="InterPro" id="IPR014016">
    <property type="entry name" value="UvrD-like_ATP-bd"/>
</dbReference>
<evidence type="ECO:0000256" key="11">
    <source>
        <dbReference type="PROSITE-ProRule" id="PRU00560"/>
    </source>
</evidence>
<name>A0ABX6ETT2_KLUMA</name>
<dbReference type="Pfam" id="PF13361">
    <property type="entry name" value="UvrD_C"/>
    <property type="match status" value="1"/>
</dbReference>
<comment type="similarity">
    <text evidence="1">Belongs to the helicase family. UvrD subfamily.</text>
</comment>
<dbReference type="CDD" id="cd17932">
    <property type="entry name" value="DEXQc_UvrD"/>
    <property type="match status" value="1"/>
</dbReference>
<dbReference type="PROSITE" id="PS51198">
    <property type="entry name" value="UVRD_HELICASE_ATP_BIND"/>
    <property type="match status" value="1"/>
</dbReference>
<evidence type="ECO:0000256" key="1">
    <source>
        <dbReference type="ARBA" id="ARBA00009922"/>
    </source>
</evidence>
<evidence type="ECO:0000313" key="16">
    <source>
        <dbReference type="Proteomes" id="UP000422736"/>
    </source>
</evidence>
<feature type="domain" description="UvrD-like helicase C-terminal" evidence="14">
    <location>
        <begin position="316"/>
        <end position="641"/>
    </location>
</feature>
<feature type="compositionally biased region" description="Basic and acidic residues" evidence="12">
    <location>
        <begin position="1036"/>
        <end position="1045"/>
    </location>
</feature>
<evidence type="ECO:0000256" key="12">
    <source>
        <dbReference type="SAM" id="MobiDB-lite"/>
    </source>
</evidence>
<dbReference type="InterPro" id="IPR013986">
    <property type="entry name" value="DExx_box_DNA_helicase_dom_sf"/>
</dbReference>
<evidence type="ECO:0000256" key="5">
    <source>
        <dbReference type="ARBA" id="ARBA00022840"/>
    </source>
</evidence>
<comment type="catalytic activity">
    <reaction evidence="10">
        <text>ATP + H2O = ADP + phosphate + H(+)</text>
        <dbReference type="Rhea" id="RHEA:13065"/>
        <dbReference type="ChEBI" id="CHEBI:15377"/>
        <dbReference type="ChEBI" id="CHEBI:15378"/>
        <dbReference type="ChEBI" id="CHEBI:30616"/>
        <dbReference type="ChEBI" id="CHEBI:43474"/>
        <dbReference type="ChEBI" id="CHEBI:456216"/>
        <dbReference type="EC" id="5.6.2.4"/>
    </reaction>
</comment>
<evidence type="ECO:0000256" key="3">
    <source>
        <dbReference type="ARBA" id="ARBA00022801"/>
    </source>
</evidence>
<accession>A0ABX6ETT2</accession>
<feature type="compositionally biased region" description="Polar residues" evidence="12">
    <location>
        <begin position="962"/>
        <end position="978"/>
    </location>
</feature>
<evidence type="ECO:0000259" key="13">
    <source>
        <dbReference type="PROSITE" id="PS51198"/>
    </source>
</evidence>
<dbReference type="InterPro" id="IPR000212">
    <property type="entry name" value="DNA_helicase_UvrD/REP"/>
</dbReference>
<keyword evidence="7" id="KW-0413">Isomerase</keyword>
<feature type="binding site" evidence="11">
    <location>
        <begin position="35"/>
        <end position="42"/>
    </location>
    <ligand>
        <name>ATP</name>
        <dbReference type="ChEBI" id="CHEBI:30616"/>
    </ligand>
</feature>
<evidence type="ECO:0000256" key="7">
    <source>
        <dbReference type="ARBA" id="ARBA00023235"/>
    </source>
</evidence>